<reference evidence="3" key="1">
    <citation type="submission" date="2025-05" db="UniProtKB">
        <authorList>
            <consortium name="RefSeq"/>
        </authorList>
    </citation>
    <scope>NUCLEOTIDE SEQUENCE [LARGE SCALE GENOMIC DNA]</scope>
</reference>
<protein>
    <submittedName>
        <fullName evidence="4">Repetitive organellar protein isoform X1</fullName>
    </submittedName>
</protein>
<evidence type="ECO:0000313" key="3">
    <source>
        <dbReference type="Proteomes" id="UP001652625"/>
    </source>
</evidence>
<evidence type="ECO:0000313" key="4">
    <source>
        <dbReference type="RefSeq" id="XP_065643773.1"/>
    </source>
</evidence>
<dbReference type="GeneID" id="105850894"/>
<name>A0ABM4B4L7_HYDVU</name>
<feature type="region of interest" description="Disordered" evidence="1">
    <location>
        <begin position="160"/>
        <end position="202"/>
    </location>
</feature>
<evidence type="ECO:0000256" key="2">
    <source>
        <dbReference type="SAM" id="SignalP"/>
    </source>
</evidence>
<keyword evidence="2" id="KW-0732">Signal</keyword>
<feature type="compositionally biased region" description="Polar residues" evidence="1">
    <location>
        <begin position="169"/>
        <end position="182"/>
    </location>
</feature>
<reference evidence="4" key="2">
    <citation type="submission" date="2025-08" db="UniProtKB">
        <authorList>
            <consortium name="RefSeq"/>
        </authorList>
    </citation>
    <scope>IDENTIFICATION</scope>
</reference>
<dbReference type="RefSeq" id="XP_065643773.1">
    <property type="nucleotide sequence ID" value="XM_065787701.1"/>
</dbReference>
<organism evidence="3 4">
    <name type="scientific">Hydra vulgaris</name>
    <name type="common">Hydra</name>
    <name type="synonym">Hydra attenuata</name>
    <dbReference type="NCBI Taxonomy" id="6087"/>
    <lineage>
        <taxon>Eukaryota</taxon>
        <taxon>Metazoa</taxon>
        <taxon>Cnidaria</taxon>
        <taxon>Hydrozoa</taxon>
        <taxon>Hydroidolina</taxon>
        <taxon>Anthoathecata</taxon>
        <taxon>Aplanulata</taxon>
        <taxon>Hydridae</taxon>
        <taxon>Hydra</taxon>
    </lineage>
</organism>
<proteinExistence type="predicted"/>
<feature type="signal peptide" evidence="2">
    <location>
        <begin position="1"/>
        <end position="25"/>
    </location>
</feature>
<evidence type="ECO:0000256" key="1">
    <source>
        <dbReference type="SAM" id="MobiDB-lite"/>
    </source>
</evidence>
<accession>A0ABM4B4L7</accession>
<gene>
    <name evidence="4" type="primary">LOC105850894</name>
</gene>
<feature type="chain" id="PRO_5047276087" evidence="2">
    <location>
        <begin position="26"/>
        <end position="828"/>
    </location>
</feature>
<sequence>MLPSRIWILTLCLACIYLAFHHVSGRKTTKKTTAIDKLIQEYKSYKRFKINHGFSKSVKRTTIIDEKDNNIEAQTSPDTKITSVSGYVKSRVQPKQTRLRPKQKAAHETYEDRHKSVVDSITFVAPQPKKNLKLIMSNPHPDENLLLKLLPLNAKNFPGRVLTEDSSNEYHSSNKTESSQTDSRIEESKNAMKIKTKPKSLDESHKTLAKNKKVYPKQRTYNLTFLNISDSKKPHQRFFKFNEESIEATTDSENLKEDKDREAHKRKNTEYFEEDKYLENHERDKNSEFYVKDTKKDSEFREKNVNSEIYEKDKDRKINEKDKNSELRETDINSEFYERDKNSVLHERDKNILHEKDKNSEFLEKEIKPQFYEIDKDSKLNERDKNSNIRVKDINPEFYERDKDSKLNERDKNSNVRVKDINPEFYERDKDSKLNERDKNSNVRVKDINPEFYERDKDSKLHEVDKNSENKVNNKFSEILEKNRKHHKGNNDLTAESKTVLKYPQNRHAKNAENRTSLKNQLQINNLHSFSGIPKNAEKNTRFNQEKFELKIQENSTFERLNKKQHTLKQKFTSGGQFNSDKLKEYIVHDSFKTEEDQVLKEKHSSSEYFNRSAVFPSSKNHPNLHTNLSSTEKNIFSISLGNTSLIKAANKQHKDNNLHINSKIESIKKSTRKKWRTIRKPLVQNIHIKSFEKSQNNFHKKHYHRNKRPVILVAKIADDLDRNTFVEDIFRALGISDILKVDVSRDQDEELHYGDDELSGDSQSVKMNNFESYPEKDNIKHTSRENNSLKNKSLHFPKTSLKQSKFLSSHALKSIRLHGAVGNIVND</sequence>
<feature type="region of interest" description="Disordered" evidence="1">
    <location>
        <begin position="402"/>
        <end position="424"/>
    </location>
</feature>
<dbReference type="Proteomes" id="UP001652625">
    <property type="component" value="Chromosome 01"/>
</dbReference>
<keyword evidence="3" id="KW-1185">Reference proteome</keyword>